<keyword evidence="7 8" id="KW-0275">Fatty acid biosynthesis</keyword>
<reference evidence="10 11" key="1">
    <citation type="submission" date="2015-07" db="EMBL/GenBank/DDBJ databases">
        <title>Genome sequence of Ornatilinea apprima DSM 23815.</title>
        <authorList>
            <person name="Hemp J."/>
            <person name="Ward L.M."/>
            <person name="Pace L.A."/>
            <person name="Fischer W.W."/>
        </authorList>
    </citation>
    <scope>NUCLEOTIDE SEQUENCE [LARGE SCALE GENOMIC DNA]</scope>
    <source>
        <strain evidence="10 11">P3M-1</strain>
    </source>
</reference>
<evidence type="ECO:0000256" key="5">
    <source>
        <dbReference type="ARBA" id="ARBA00022842"/>
    </source>
</evidence>
<dbReference type="PATRIC" id="fig|1134406.4.peg.2091"/>
<dbReference type="GO" id="GO:0008897">
    <property type="term" value="F:holo-[acyl-carrier-protein] synthase activity"/>
    <property type="evidence" value="ECO:0007669"/>
    <property type="project" value="UniProtKB-UniRule"/>
</dbReference>
<dbReference type="Gene3D" id="3.90.470.20">
    <property type="entry name" value="4'-phosphopantetheinyl transferase domain"/>
    <property type="match status" value="1"/>
</dbReference>
<comment type="caution">
    <text evidence="10">The sequence shown here is derived from an EMBL/GenBank/DDBJ whole genome shotgun (WGS) entry which is preliminary data.</text>
</comment>
<feature type="binding site" evidence="8">
    <location>
        <position position="11"/>
    </location>
    <ligand>
        <name>Mg(2+)</name>
        <dbReference type="ChEBI" id="CHEBI:18420"/>
    </ligand>
</feature>
<dbReference type="HAMAP" id="MF_00101">
    <property type="entry name" value="AcpS"/>
    <property type="match status" value="1"/>
</dbReference>
<dbReference type="InterPro" id="IPR037143">
    <property type="entry name" value="4-PPantetheinyl_Trfase_dom_sf"/>
</dbReference>
<feature type="domain" description="4'-phosphopantetheinyl transferase" evidence="9">
    <location>
        <begin position="9"/>
        <end position="102"/>
    </location>
</feature>
<evidence type="ECO:0000313" key="11">
    <source>
        <dbReference type="Proteomes" id="UP000050417"/>
    </source>
</evidence>
<comment type="subcellular location">
    <subcellularLocation>
        <location evidence="8">Cytoplasm</location>
    </subcellularLocation>
</comment>
<evidence type="ECO:0000256" key="8">
    <source>
        <dbReference type="HAMAP-Rule" id="MF_00101"/>
    </source>
</evidence>
<dbReference type="STRING" id="1134406.ADN00_14625"/>
<dbReference type="EC" id="2.7.8.7" evidence="8"/>
<dbReference type="GO" id="GO:0006633">
    <property type="term" value="P:fatty acid biosynthetic process"/>
    <property type="evidence" value="ECO:0007669"/>
    <property type="project" value="UniProtKB-UniRule"/>
</dbReference>
<comment type="catalytic activity">
    <reaction evidence="8">
        <text>apo-[ACP] + CoA = holo-[ACP] + adenosine 3',5'-bisphosphate + H(+)</text>
        <dbReference type="Rhea" id="RHEA:12068"/>
        <dbReference type="Rhea" id="RHEA-COMP:9685"/>
        <dbReference type="Rhea" id="RHEA-COMP:9690"/>
        <dbReference type="ChEBI" id="CHEBI:15378"/>
        <dbReference type="ChEBI" id="CHEBI:29999"/>
        <dbReference type="ChEBI" id="CHEBI:57287"/>
        <dbReference type="ChEBI" id="CHEBI:58343"/>
        <dbReference type="ChEBI" id="CHEBI:64479"/>
        <dbReference type="EC" id="2.7.8.7"/>
    </reaction>
</comment>
<keyword evidence="8" id="KW-0963">Cytoplasm</keyword>
<dbReference type="EMBL" id="LGCL01000035">
    <property type="protein sequence ID" value="KPL73572.1"/>
    <property type="molecule type" value="Genomic_DNA"/>
</dbReference>
<dbReference type="InterPro" id="IPR002582">
    <property type="entry name" value="ACPS"/>
</dbReference>
<comment type="function">
    <text evidence="8">Transfers the 4'-phosphopantetheine moiety from coenzyme A to a Ser of acyl-carrier-protein.</text>
</comment>
<keyword evidence="4 8" id="KW-0276">Fatty acid metabolism</keyword>
<evidence type="ECO:0000256" key="7">
    <source>
        <dbReference type="ARBA" id="ARBA00023160"/>
    </source>
</evidence>
<keyword evidence="11" id="KW-1185">Reference proteome</keyword>
<dbReference type="OrthoDB" id="517356at2"/>
<keyword evidence="3 8" id="KW-0479">Metal-binding</keyword>
<evidence type="ECO:0000313" key="10">
    <source>
        <dbReference type="EMBL" id="KPL73572.1"/>
    </source>
</evidence>
<evidence type="ECO:0000256" key="4">
    <source>
        <dbReference type="ARBA" id="ARBA00022832"/>
    </source>
</evidence>
<evidence type="ECO:0000256" key="2">
    <source>
        <dbReference type="ARBA" id="ARBA00022679"/>
    </source>
</evidence>
<keyword evidence="2 8" id="KW-0808">Transferase</keyword>
<evidence type="ECO:0000256" key="6">
    <source>
        <dbReference type="ARBA" id="ARBA00023098"/>
    </source>
</evidence>
<dbReference type="Proteomes" id="UP000050417">
    <property type="component" value="Unassembled WGS sequence"/>
</dbReference>
<protein>
    <recommendedName>
        <fullName evidence="8">Holo-[acyl-carrier-protein] synthase</fullName>
        <shortName evidence="8">Holo-ACP synthase</shortName>
        <ecNumber evidence="8">2.7.8.7</ecNumber>
    </recommendedName>
    <alternativeName>
        <fullName evidence="8">4'-phosphopantetheinyl transferase AcpS</fullName>
    </alternativeName>
</protein>
<proteinExistence type="inferred from homology"/>
<dbReference type="SUPFAM" id="SSF56214">
    <property type="entry name" value="4'-phosphopantetheinyl transferase"/>
    <property type="match status" value="1"/>
</dbReference>
<organism evidence="10 11">
    <name type="scientific">Ornatilinea apprima</name>
    <dbReference type="NCBI Taxonomy" id="1134406"/>
    <lineage>
        <taxon>Bacteria</taxon>
        <taxon>Bacillati</taxon>
        <taxon>Chloroflexota</taxon>
        <taxon>Anaerolineae</taxon>
        <taxon>Anaerolineales</taxon>
        <taxon>Anaerolineaceae</taxon>
        <taxon>Ornatilinea</taxon>
    </lineage>
</organism>
<dbReference type="AlphaFoldDB" id="A0A0P6WTJ9"/>
<dbReference type="Pfam" id="PF01648">
    <property type="entry name" value="ACPS"/>
    <property type="match status" value="1"/>
</dbReference>
<comment type="cofactor">
    <cofactor evidence="8">
        <name>Mg(2+)</name>
        <dbReference type="ChEBI" id="CHEBI:18420"/>
    </cofactor>
</comment>
<evidence type="ECO:0000256" key="3">
    <source>
        <dbReference type="ARBA" id="ARBA00022723"/>
    </source>
</evidence>
<accession>A0A0P6WTJ9</accession>
<evidence type="ECO:0000259" key="9">
    <source>
        <dbReference type="Pfam" id="PF01648"/>
    </source>
</evidence>
<dbReference type="InterPro" id="IPR008278">
    <property type="entry name" value="4-PPantetheinyl_Trfase_dom"/>
</dbReference>
<dbReference type="GO" id="GO:0005737">
    <property type="term" value="C:cytoplasm"/>
    <property type="evidence" value="ECO:0007669"/>
    <property type="project" value="UniProtKB-SubCell"/>
</dbReference>
<gene>
    <name evidence="8" type="primary">acpS</name>
    <name evidence="10" type="ORF">ADN00_14625</name>
</gene>
<dbReference type="RefSeq" id="WP_075063772.1">
    <property type="nucleotide sequence ID" value="NZ_LGCL01000035.1"/>
</dbReference>
<dbReference type="NCBIfam" id="TIGR00516">
    <property type="entry name" value="acpS"/>
    <property type="match status" value="1"/>
</dbReference>
<dbReference type="InterPro" id="IPR004568">
    <property type="entry name" value="Ppantetheine-prot_Trfase_dom"/>
</dbReference>
<keyword evidence="1 8" id="KW-0444">Lipid biosynthesis</keyword>
<feature type="binding site" evidence="8">
    <location>
        <position position="58"/>
    </location>
    <ligand>
        <name>Mg(2+)</name>
        <dbReference type="ChEBI" id="CHEBI:18420"/>
    </ligand>
</feature>
<keyword evidence="5 8" id="KW-0460">Magnesium</keyword>
<keyword evidence="6 8" id="KW-0443">Lipid metabolism</keyword>
<name>A0A0P6WTJ9_9CHLR</name>
<dbReference type="GO" id="GO:0000287">
    <property type="term" value="F:magnesium ion binding"/>
    <property type="evidence" value="ECO:0007669"/>
    <property type="project" value="UniProtKB-UniRule"/>
</dbReference>
<dbReference type="NCBIfam" id="TIGR00556">
    <property type="entry name" value="pantethn_trn"/>
    <property type="match status" value="1"/>
</dbReference>
<sequence length="129" mass="13932">MKQPVLRTGVDLVEIHRLEQVNPAIRTRFLRRVYTPGELADVGESAYASLAGRFAAKEAASKALGTGIGPVRWQDFEIRRGLAGEPVLELHGKARQIADLLGLSLWSVSISHSKDNAVAVVVAMGESTN</sequence>
<evidence type="ECO:0000256" key="1">
    <source>
        <dbReference type="ARBA" id="ARBA00022516"/>
    </source>
</evidence>
<comment type="similarity">
    <text evidence="8">Belongs to the P-Pant transferase superfamily. AcpS family.</text>
</comment>